<organism evidence="1 2">
    <name type="scientific">Desulfomonile tiedjei (strain ATCC 49306 / DSM 6799 / DCB-1)</name>
    <dbReference type="NCBI Taxonomy" id="706587"/>
    <lineage>
        <taxon>Bacteria</taxon>
        <taxon>Pseudomonadati</taxon>
        <taxon>Thermodesulfobacteriota</taxon>
        <taxon>Desulfomonilia</taxon>
        <taxon>Desulfomonilales</taxon>
        <taxon>Desulfomonilaceae</taxon>
        <taxon>Desulfomonile</taxon>
    </lineage>
</organism>
<protein>
    <submittedName>
        <fullName evidence="1">PemK-like protein</fullName>
    </submittedName>
</protein>
<evidence type="ECO:0000313" key="1">
    <source>
        <dbReference type="EMBL" id="AFM24691.1"/>
    </source>
</evidence>
<evidence type="ECO:0000313" key="2">
    <source>
        <dbReference type="Proteomes" id="UP000006055"/>
    </source>
</evidence>
<dbReference type="RefSeq" id="WP_014809835.1">
    <property type="nucleotide sequence ID" value="NC_018025.1"/>
</dbReference>
<name>I4C550_DESTA</name>
<gene>
    <name evidence="1" type="ordered locus">Desti_1987</name>
</gene>
<dbReference type="InterPro" id="IPR003477">
    <property type="entry name" value="PemK-like"/>
</dbReference>
<dbReference type="HOGENOM" id="CLU_121823_6_0_7"/>
<dbReference type="Proteomes" id="UP000006055">
    <property type="component" value="Chromosome"/>
</dbReference>
<dbReference type="eggNOG" id="COG2337">
    <property type="taxonomic scope" value="Bacteria"/>
</dbReference>
<dbReference type="OrthoDB" id="9813449at2"/>
<dbReference type="Gene3D" id="2.30.30.110">
    <property type="match status" value="1"/>
</dbReference>
<accession>I4C550</accession>
<dbReference type="SUPFAM" id="SSF50118">
    <property type="entry name" value="Cell growth inhibitor/plasmid maintenance toxic component"/>
    <property type="match status" value="1"/>
</dbReference>
<reference evidence="2" key="1">
    <citation type="submission" date="2012-06" db="EMBL/GenBank/DDBJ databases">
        <title>Complete sequence of chromosome of Desulfomonile tiedjei DSM 6799.</title>
        <authorList>
            <person name="Lucas S."/>
            <person name="Copeland A."/>
            <person name="Lapidus A."/>
            <person name="Glavina del Rio T."/>
            <person name="Dalin E."/>
            <person name="Tice H."/>
            <person name="Bruce D."/>
            <person name="Goodwin L."/>
            <person name="Pitluck S."/>
            <person name="Peters L."/>
            <person name="Ovchinnikova G."/>
            <person name="Zeytun A."/>
            <person name="Lu M."/>
            <person name="Kyrpides N."/>
            <person name="Mavromatis K."/>
            <person name="Ivanova N."/>
            <person name="Brettin T."/>
            <person name="Detter J.C."/>
            <person name="Han C."/>
            <person name="Larimer F."/>
            <person name="Land M."/>
            <person name="Hauser L."/>
            <person name="Markowitz V."/>
            <person name="Cheng J.-F."/>
            <person name="Hugenholtz P."/>
            <person name="Woyke T."/>
            <person name="Wu D."/>
            <person name="Spring S."/>
            <person name="Schroeder M."/>
            <person name="Brambilla E."/>
            <person name="Klenk H.-P."/>
            <person name="Eisen J.A."/>
        </authorList>
    </citation>
    <scope>NUCLEOTIDE SEQUENCE [LARGE SCALE GENOMIC DNA]</scope>
    <source>
        <strain evidence="2">ATCC 49306 / DSM 6799 / DCB-1</strain>
    </source>
</reference>
<dbReference type="GO" id="GO:0003677">
    <property type="term" value="F:DNA binding"/>
    <property type="evidence" value="ECO:0007669"/>
    <property type="project" value="InterPro"/>
</dbReference>
<dbReference type="STRING" id="706587.Desti_1987"/>
<dbReference type="EMBL" id="CP003360">
    <property type="protein sequence ID" value="AFM24691.1"/>
    <property type="molecule type" value="Genomic_DNA"/>
</dbReference>
<dbReference type="InterPro" id="IPR011067">
    <property type="entry name" value="Plasmid_toxin/cell-grow_inhib"/>
</dbReference>
<keyword evidence="2" id="KW-1185">Reference proteome</keyword>
<sequence>MGTFQPGDVVIAQFFFTDMSASKKRPALILADFSGDDYFLCSITAALRTHDPFQLPLGRDELEGGSLNRDSFIRPSLMMTVHEGLIYYKIGSLPSDKMKQVRETIVDIIMGKV</sequence>
<proteinExistence type="predicted"/>
<dbReference type="AlphaFoldDB" id="I4C550"/>
<dbReference type="Pfam" id="PF02452">
    <property type="entry name" value="PemK_toxin"/>
    <property type="match status" value="1"/>
</dbReference>
<dbReference type="KEGG" id="dti:Desti_1987"/>